<dbReference type="InterPro" id="IPR011040">
    <property type="entry name" value="Sialidase"/>
</dbReference>
<dbReference type="Proteomes" id="UP000708576">
    <property type="component" value="Unassembled WGS sequence"/>
</dbReference>
<gene>
    <name evidence="2" type="ORF">KEM10_21665</name>
</gene>
<dbReference type="EMBL" id="JAGUCO010000032">
    <property type="protein sequence ID" value="MBS2100909.1"/>
    <property type="molecule type" value="Genomic_DNA"/>
</dbReference>
<dbReference type="SUPFAM" id="SSF50939">
    <property type="entry name" value="Sialidases"/>
    <property type="match status" value="1"/>
</dbReference>
<dbReference type="PANTHER" id="PTHR43752:SF2">
    <property type="entry name" value="BNR_ASP-BOX REPEAT FAMILY PROTEIN"/>
    <property type="match status" value="1"/>
</dbReference>
<name>A0ABS5K196_9BACT</name>
<accession>A0ABS5K196</accession>
<evidence type="ECO:0000313" key="2">
    <source>
        <dbReference type="EMBL" id="MBS2100909.1"/>
    </source>
</evidence>
<organism evidence="2 3">
    <name type="scientific">Carboxylicivirga linearis</name>
    <dbReference type="NCBI Taxonomy" id="1628157"/>
    <lineage>
        <taxon>Bacteria</taxon>
        <taxon>Pseudomonadati</taxon>
        <taxon>Bacteroidota</taxon>
        <taxon>Bacteroidia</taxon>
        <taxon>Marinilabiliales</taxon>
        <taxon>Marinilabiliaceae</taxon>
        <taxon>Carboxylicivirga</taxon>
    </lineage>
</organism>
<evidence type="ECO:0000259" key="1">
    <source>
        <dbReference type="Pfam" id="PF13088"/>
    </source>
</evidence>
<feature type="domain" description="Sialidase" evidence="1">
    <location>
        <begin position="57"/>
        <end position="332"/>
    </location>
</feature>
<sequence>MKNTTFILQALITLLMVTSCNTKKDIKVIDLQSEFAYNDTIPPSVHAATLEEISNNQLIAAWFGGSYEGAKDVGIYSAFYTQNKWQKPTQLVQPPVINNDTLACWNPVLFKSKSNKLYLFYKAGKNPREWFGALITSDDEGQSWTEPMYLPDGFLGPIKNKPVELIDGQIICGSSTESIEGNIWRAHVEIFNEADNTWKMVEIPNTKHLEVIQPTFIPHPDNKLEMLCRSKHNKVVTAWSDYSGTNWSELDTINVVNSNSGIDAIAIDDDLFLMVNNPLKQGPDWFYGRNILDVEYSTDGVNWNKLFDLENEEKGQFSYPAIIQTSDKTIHVLYTYNREGIKHTQFRIE</sequence>
<dbReference type="PROSITE" id="PS51257">
    <property type="entry name" value="PROKAR_LIPOPROTEIN"/>
    <property type="match status" value="1"/>
</dbReference>
<dbReference type="InterPro" id="IPR036278">
    <property type="entry name" value="Sialidase_sf"/>
</dbReference>
<reference evidence="2 3" key="1">
    <citation type="journal article" date="2015" name="Int. J. Syst. Evol. Microbiol.">
        <title>Carboxylicivirga linearis sp. nov., isolated from a sea cucumber culture pond.</title>
        <authorList>
            <person name="Wang F.Q."/>
            <person name="Zhou Y.X."/>
            <person name="Lin X.Z."/>
            <person name="Chen G.J."/>
            <person name="Du Z.J."/>
        </authorList>
    </citation>
    <scope>NUCLEOTIDE SEQUENCE [LARGE SCALE GENOMIC DNA]</scope>
    <source>
        <strain evidence="2 3">FB218</strain>
    </source>
</reference>
<dbReference type="CDD" id="cd15482">
    <property type="entry name" value="Sialidase_non-viral"/>
    <property type="match status" value="1"/>
</dbReference>
<proteinExistence type="predicted"/>
<comment type="caution">
    <text evidence="2">The sequence shown here is derived from an EMBL/GenBank/DDBJ whole genome shotgun (WGS) entry which is preliminary data.</text>
</comment>
<protein>
    <submittedName>
        <fullName evidence="2">Exo-alpha-sialidase</fullName>
    </submittedName>
</protein>
<dbReference type="Pfam" id="PF13088">
    <property type="entry name" value="BNR_2"/>
    <property type="match status" value="1"/>
</dbReference>
<evidence type="ECO:0000313" key="3">
    <source>
        <dbReference type="Proteomes" id="UP000708576"/>
    </source>
</evidence>
<dbReference type="RefSeq" id="WP_212219679.1">
    <property type="nucleotide sequence ID" value="NZ_JAGUCO010000032.1"/>
</dbReference>
<dbReference type="PANTHER" id="PTHR43752">
    <property type="entry name" value="BNR/ASP-BOX REPEAT FAMILY PROTEIN"/>
    <property type="match status" value="1"/>
</dbReference>
<dbReference type="Gene3D" id="2.120.10.10">
    <property type="match status" value="1"/>
</dbReference>
<keyword evidence="3" id="KW-1185">Reference proteome</keyword>